<name>A0A1G2DCW6_9BACT</name>
<gene>
    <name evidence="1" type="ORF">A2942_04485</name>
</gene>
<comment type="caution">
    <text evidence="1">The sequence shown here is derived from an EMBL/GenBank/DDBJ whole genome shotgun (WGS) entry which is preliminary data.</text>
</comment>
<dbReference type="EMBL" id="MHLP01000037">
    <property type="protein sequence ID" value="OGZ11474.1"/>
    <property type="molecule type" value="Genomic_DNA"/>
</dbReference>
<proteinExistence type="predicted"/>
<evidence type="ECO:0000313" key="2">
    <source>
        <dbReference type="Proteomes" id="UP000178534"/>
    </source>
</evidence>
<sequence length="264" mass="29488">MKTQKIMSTYHLAIDIDKQPERDTAIEPSSDLLKYLATALTVYAERNGEFKDLLTTTMSAVVLSEKKEMETLPHANISLLVPKDTQNAVYRMEWLISNMNSTHEASDAVRILADWNLRQKMPQPQTIILGLKVGVLPIGLMGQTKADEEMPIIARADILKKSTERSLRQLMVAASTSVVSRAYRVSGKNLESIDPALLDWFFGKKKVCFFTGSSKEMGRLVSDLKRLSVTHSVSFDETGPVMIATSPIVHPGNLELFYDLSPEE</sequence>
<protein>
    <submittedName>
        <fullName evidence="1">Uncharacterized protein</fullName>
    </submittedName>
</protein>
<evidence type="ECO:0000313" key="1">
    <source>
        <dbReference type="EMBL" id="OGZ11474.1"/>
    </source>
</evidence>
<organism evidence="1 2">
    <name type="scientific">Candidatus Lloydbacteria bacterium RIFCSPLOWO2_01_FULL_50_20</name>
    <dbReference type="NCBI Taxonomy" id="1798665"/>
    <lineage>
        <taxon>Bacteria</taxon>
        <taxon>Candidatus Lloydiibacteriota</taxon>
    </lineage>
</organism>
<accession>A0A1G2DCW6</accession>
<dbReference type="AlphaFoldDB" id="A0A1G2DCW6"/>
<dbReference type="Proteomes" id="UP000178534">
    <property type="component" value="Unassembled WGS sequence"/>
</dbReference>
<reference evidence="1 2" key="1">
    <citation type="journal article" date="2016" name="Nat. Commun.">
        <title>Thousands of microbial genomes shed light on interconnected biogeochemical processes in an aquifer system.</title>
        <authorList>
            <person name="Anantharaman K."/>
            <person name="Brown C.T."/>
            <person name="Hug L.A."/>
            <person name="Sharon I."/>
            <person name="Castelle C.J."/>
            <person name="Probst A.J."/>
            <person name="Thomas B.C."/>
            <person name="Singh A."/>
            <person name="Wilkins M.J."/>
            <person name="Karaoz U."/>
            <person name="Brodie E.L."/>
            <person name="Williams K.H."/>
            <person name="Hubbard S.S."/>
            <person name="Banfield J.F."/>
        </authorList>
    </citation>
    <scope>NUCLEOTIDE SEQUENCE [LARGE SCALE GENOMIC DNA]</scope>
</reference>